<protein>
    <submittedName>
        <fullName evidence="4">Uncharacterized protein</fullName>
    </submittedName>
</protein>
<keyword evidence="5" id="KW-1185">Reference proteome</keyword>
<reference evidence="4" key="2">
    <citation type="journal article" date="2021" name="Genome Biol. Evol.">
        <title>Developing a high-quality reference genome for a parasitic bivalve with doubly uniparental inheritance (Bivalvia: Unionida).</title>
        <authorList>
            <person name="Smith C.H."/>
        </authorList>
    </citation>
    <scope>NUCLEOTIDE SEQUENCE</scope>
    <source>
        <strain evidence="4">CHS0354</strain>
        <tissue evidence="4">Mantle</tissue>
    </source>
</reference>
<feature type="transmembrane region" description="Helical" evidence="2">
    <location>
        <begin position="195"/>
        <end position="215"/>
    </location>
</feature>
<keyword evidence="2" id="KW-1133">Transmembrane helix</keyword>
<dbReference type="AlphaFoldDB" id="A0AAE0SCR8"/>
<evidence type="ECO:0000313" key="5">
    <source>
        <dbReference type="Proteomes" id="UP001195483"/>
    </source>
</evidence>
<reference evidence="4" key="1">
    <citation type="journal article" date="2021" name="Genome Biol. Evol.">
        <title>A High-Quality Reference Genome for a Parasitic Bivalve with Doubly Uniparental Inheritance (Bivalvia: Unionida).</title>
        <authorList>
            <person name="Smith C.H."/>
        </authorList>
    </citation>
    <scope>NUCLEOTIDE SEQUENCE</scope>
    <source>
        <strain evidence="4">CHS0354</strain>
    </source>
</reference>
<accession>A0AAE0SCR8</accession>
<evidence type="ECO:0000256" key="2">
    <source>
        <dbReference type="SAM" id="Phobius"/>
    </source>
</evidence>
<evidence type="ECO:0000256" key="3">
    <source>
        <dbReference type="SAM" id="SignalP"/>
    </source>
</evidence>
<gene>
    <name evidence="4" type="ORF">CHS0354_041629</name>
</gene>
<organism evidence="4 5">
    <name type="scientific">Potamilus streckersoni</name>
    <dbReference type="NCBI Taxonomy" id="2493646"/>
    <lineage>
        <taxon>Eukaryota</taxon>
        <taxon>Metazoa</taxon>
        <taxon>Spiralia</taxon>
        <taxon>Lophotrochozoa</taxon>
        <taxon>Mollusca</taxon>
        <taxon>Bivalvia</taxon>
        <taxon>Autobranchia</taxon>
        <taxon>Heteroconchia</taxon>
        <taxon>Palaeoheterodonta</taxon>
        <taxon>Unionida</taxon>
        <taxon>Unionoidea</taxon>
        <taxon>Unionidae</taxon>
        <taxon>Ambleminae</taxon>
        <taxon>Lampsilini</taxon>
        <taxon>Potamilus</taxon>
    </lineage>
</organism>
<feature type="compositionally biased region" description="Basic and acidic residues" evidence="1">
    <location>
        <begin position="160"/>
        <end position="173"/>
    </location>
</feature>
<feature type="compositionally biased region" description="Basic and acidic residues" evidence="1">
    <location>
        <begin position="135"/>
        <end position="146"/>
    </location>
</feature>
<evidence type="ECO:0000256" key="1">
    <source>
        <dbReference type="SAM" id="MobiDB-lite"/>
    </source>
</evidence>
<comment type="caution">
    <text evidence="4">The sequence shown here is derived from an EMBL/GenBank/DDBJ whole genome shotgun (WGS) entry which is preliminary data.</text>
</comment>
<feature type="region of interest" description="Disordered" evidence="1">
    <location>
        <begin position="135"/>
        <end position="186"/>
    </location>
</feature>
<reference evidence="4" key="3">
    <citation type="submission" date="2023-05" db="EMBL/GenBank/DDBJ databases">
        <authorList>
            <person name="Smith C.H."/>
        </authorList>
    </citation>
    <scope>NUCLEOTIDE SEQUENCE</scope>
    <source>
        <strain evidence="4">CHS0354</strain>
        <tissue evidence="4">Mantle</tissue>
    </source>
</reference>
<keyword evidence="2" id="KW-0812">Transmembrane</keyword>
<proteinExistence type="predicted"/>
<sequence length="234" mass="26943">MSGHLPGIILFGSFIDFLLADYDWIPVAGTDAYPKFRPDRHHFFSSRLPSQSQNYHDYKPITYIHNILKNKEIVSTFEDENHKTLEFKIHKDDCNDTFCAYLGYMFFRPGYHTGKFIYSKHSGVSKPIIPTDKDMETRDFRVKRSSEVSNSTRIAGQKFHSVDTESNGEEKGKSTHPPAGQMEDKNHDTKSTIRMVLIAGFGIIWVLIVVFFVLIRKRCRRMNSGRANITDAVI</sequence>
<dbReference type="EMBL" id="JAEAOA010002349">
    <property type="protein sequence ID" value="KAK3589509.1"/>
    <property type="molecule type" value="Genomic_DNA"/>
</dbReference>
<dbReference type="Proteomes" id="UP001195483">
    <property type="component" value="Unassembled WGS sequence"/>
</dbReference>
<name>A0AAE0SCR8_9BIVA</name>
<keyword evidence="2" id="KW-0472">Membrane</keyword>
<feature type="signal peptide" evidence="3">
    <location>
        <begin position="1"/>
        <end position="20"/>
    </location>
</feature>
<feature type="chain" id="PRO_5041991109" evidence="3">
    <location>
        <begin position="21"/>
        <end position="234"/>
    </location>
</feature>
<evidence type="ECO:0000313" key="4">
    <source>
        <dbReference type="EMBL" id="KAK3589509.1"/>
    </source>
</evidence>
<keyword evidence="3" id="KW-0732">Signal</keyword>